<protein>
    <submittedName>
        <fullName evidence="2">Uncharacterized protein</fullName>
    </submittedName>
</protein>
<gene>
    <name evidence="2" type="ORF">GALL_291820</name>
</gene>
<evidence type="ECO:0000256" key="1">
    <source>
        <dbReference type="SAM" id="MobiDB-lite"/>
    </source>
</evidence>
<evidence type="ECO:0000313" key="2">
    <source>
        <dbReference type="EMBL" id="OIQ88951.1"/>
    </source>
</evidence>
<proteinExistence type="predicted"/>
<feature type="compositionally biased region" description="Low complexity" evidence="1">
    <location>
        <begin position="10"/>
        <end position="19"/>
    </location>
</feature>
<accession>A0A1J5RA94</accession>
<name>A0A1J5RA94_9ZZZZ</name>
<comment type="caution">
    <text evidence="2">The sequence shown here is derived from an EMBL/GenBank/DDBJ whole genome shotgun (WGS) entry which is preliminary data.</text>
</comment>
<dbReference type="AlphaFoldDB" id="A0A1J5RA94"/>
<reference evidence="2" key="1">
    <citation type="submission" date="2016-10" db="EMBL/GenBank/DDBJ databases">
        <title>Sequence of Gallionella enrichment culture.</title>
        <authorList>
            <person name="Poehlein A."/>
            <person name="Muehling M."/>
            <person name="Daniel R."/>
        </authorList>
    </citation>
    <scope>NUCLEOTIDE SEQUENCE</scope>
</reference>
<sequence length="99" mass="10250">MSDEVTSGSAAAEPVARAARSGDTDLPTLPDGRASTDGTSAVGPEGGTAAPPAARRPRHRVPDDAPVIPERSADDSDLGWGDGPDSNDDRLRRDVPPHW</sequence>
<feature type="region of interest" description="Disordered" evidence="1">
    <location>
        <begin position="1"/>
        <end position="99"/>
    </location>
</feature>
<organism evidence="2">
    <name type="scientific">mine drainage metagenome</name>
    <dbReference type="NCBI Taxonomy" id="410659"/>
    <lineage>
        <taxon>unclassified sequences</taxon>
        <taxon>metagenomes</taxon>
        <taxon>ecological metagenomes</taxon>
    </lineage>
</organism>
<feature type="compositionally biased region" description="Basic and acidic residues" evidence="1">
    <location>
        <begin position="87"/>
        <end position="99"/>
    </location>
</feature>
<dbReference type="EMBL" id="MLJW01000351">
    <property type="protein sequence ID" value="OIQ88951.1"/>
    <property type="molecule type" value="Genomic_DNA"/>
</dbReference>